<accession>A0A8B6FYT1</accession>
<dbReference type="Proteomes" id="UP000596742">
    <property type="component" value="Unassembled WGS sequence"/>
</dbReference>
<evidence type="ECO:0008006" key="3">
    <source>
        <dbReference type="Google" id="ProtNLM"/>
    </source>
</evidence>
<dbReference type="EMBL" id="UYJE01007485">
    <property type="protein sequence ID" value="VDI55342.1"/>
    <property type="molecule type" value="Genomic_DNA"/>
</dbReference>
<sequence length="118" mass="13599">MGSDLSKRVKLKVFKRTSWTIAANVYPNNEKKAPNAVYFKVDYLDYLRGRVLSLEKEFMKFLKPSDVIFDIQGLDDCLIEKICETERTNREQAARDLLRTIVDSADLLSKFLYALGAN</sequence>
<organism evidence="1 2">
    <name type="scientific">Mytilus galloprovincialis</name>
    <name type="common">Mediterranean mussel</name>
    <dbReference type="NCBI Taxonomy" id="29158"/>
    <lineage>
        <taxon>Eukaryota</taxon>
        <taxon>Metazoa</taxon>
        <taxon>Spiralia</taxon>
        <taxon>Lophotrochozoa</taxon>
        <taxon>Mollusca</taxon>
        <taxon>Bivalvia</taxon>
        <taxon>Autobranchia</taxon>
        <taxon>Pteriomorphia</taxon>
        <taxon>Mytilida</taxon>
        <taxon>Mytiloidea</taxon>
        <taxon>Mytilidae</taxon>
        <taxon>Mytilinae</taxon>
        <taxon>Mytilus</taxon>
    </lineage>
</organism>
<evidence type="ECO:0000313" key="1">
    <source>
        <dbReference type="EMBL" id="VDI55342.1"/>
    </source>
</evidence>
<dbReference type="AlphaFoldDB" id="A0A8B6FYT1"/>
<comment type="caution">
    <text evidence="1">The sequence shown here is derived from an EMBL/GenBank/DDBJ whole genome shotgun (WGS) entry which is preliminary data.</text>
</comment>
<proteinExistence type="predicted"/>
<keyword evidence="2" id="KW-1185">Reference proteome</keyword>
<name>A0A8B6FYT1_MYTGA</name>
<reference evidence="1" key="1">
    <citation type="submission" date="2018-11" db="EMBL/GenBank/DDBJ databases">
        <authorList>
            <person name="Alioto T."/>
            <person name="Alioto T."/>
        </authorList>
    </citation>
    <scope>NUCLEOTIDE SEQUENCE</scope>
</reference>
<feature type="non-terminal residue" evidence="1">
    <location>
        <position position="1"/>
    </location>
</feature>
<protein>
    <recommendedName>
        <fullName evidence="3">CARD domain-containing protein</fullName>
    </recommendedName>
</protein>
<gene>
    <name evidence="1" type="ORF">MGAL_10B059162</name>
</gene>
<evidence type="ECO:0000313" key="2">
    <source>
        <dbReference type="Proteomes" id="UP000596742"/>
    </source>
</evidence>